<dbReference type="AlphaFoldDB" id="A0A2T0X4T8"/>
<comment type="caution">
    <text evidence="1">The sequence shown here is derived from an EMBL/GenBank/DDBJ whole genome shotgun (WGS) entry which is preliminary data.</text>
</comment>
<dbReference type="EMBL" id="PVTQ01000001">
    <property type="protein sequence ID" value="PRY93949.1"/>
    <property type="molecule type" value="Genomic_DNA"/>
</dbReference>
<name>A0A2T0X4T8_9RHOB</name>
<dbReference type="InterPro" id="IPR022584">
    <property type="entry name" value="DUF2937"/>
</dbReference>
<keyword evidence="2" id="KW-1185">Reference proteome</keyword>
<dbReference type="OrthoDB" id="193051at2"/>
<reference evidence="1 2" key="1">
    <citation type="submission" date="2018-03" db="EMBL/GenBank/DDBJ databases">
        <title>Genomic Encyclopedia of Archaeal and Bacterial Type Strains, Phase II (KMG-II): from individual species to whole genera.</title>
        <authorList>
            <person name="Goeker M."/>
        </authorList>
    </citation>
    <scope>NUCLEOTIDE SEQUENCE [LARGE SCALE GENOMIC DNA]</scope>
    <source>
        <strain evidence="1 2">DSM 100212</strain>
    </source>
</reference>
<accession>A0A2T0X4T8</accession>
<sequence length="170" mass="18044">MIGRTIALAGGLVGAIGLSQFPEFSQQYRQRLGGAVDELRVVVADFDASAAGAGLTREEALAQLVGTAFLDARATDMRRVFARSERLSADLAALEGAGPFLRLYEVGRFHDSFILARAWQAYRPAVPLTFEGLVMAGMGALAGFSGVRLVLGAFSGLFARLRRYAGGTVT</sequence>
<organism evidence="1 2">
    <name type="scientific">Donghicola tyrosinivorans</name>
    <dbReference type="NCBI Taxonomy" id="1652492"/>
    <lineage>
        <taxon>Bacteria</taxon>
        <taxon>Pseudomonadati</taxon>
        <taxon>Pseudomonadota</taxon>
        <taxon>Alphaproteobacteria</taxon>
        <taxon>Rhodobacterales</taxon>
        <taxon>Roseobacteraceae</taxon>
        <taxon>Donghicola</taxon>
    </lineage>
</organism>
<gene>
    <name evidence="1" type="ORF">CLV74_10179</name>
</gene>
<proteinExistence type="predicted"/>
<dbReference type="Proteomes" id="UP000238392">
    <property type="component" value="Unassembled WGS sequence"/>
</dbReference>
<evidence type="ECO:0008006" key="3">
    <source>
        <dbReference type="Google" id="ProtNLM"/>
    </source>
</evidence>
<dbReference type="Pfam" id="PF11157">
    <property type="entry name" value="DUF2937"/>
    <property type="match status" value="1"/>
</dbReference>
<dbReference type="RefSeq" id="WP_106262236.1">
    <property type="nucleotide sequence ID" value="NZ_PVTQ01000001.1"/>
</dbReference>
<protein>
    <recommendedName>
        <fullName evidence="3">DUF2937 family protein</fullName>
    </recommendedName>
</protein>
<evidence type="ECO:0000313" key="1">
    <source>
        <dbReference type="EMBL" id="PRY93949.1"/>
    </source>
</evidence>
<evidence type="ECO:0000313" key="2">
    <source>
        <dbReference type="Proteomes" id="UP000238392"/>
    </source>
</evidence>